<reference evidence="11 12" key="2">
    <citation type="submission" date="2017-04" db="EMBL/GenBank/DDBJ databases">
        <title>CpG methylation of centromeres and impact of large insertions on vertebrate speciation.</title>
        <authorList>
            <person name="Ichikawa K."/>
            <person name="Yoshimura J."/>
            <person name="Morishita S."/>
        </authorList>
    </citation>
    <scope>NUCLEOTIDE SEQUENCE</scope>
    <source>
        <strain evidence="11 12">HNI</strain>
    </source>
</reference>
<dbReference type="PANTHER" id="PTHR12901:SF9">
    <property type="entry name" value="COENZYME Q-BINDING PROTEIN COQ10 HOMOLOG B, MITOCHONDRIAL"/>
    <property type="match status" value="1"/>
</dbReference>
<dbReference type="InterPro" id="IPR005031">
    <property type="entry name" value="COQ10_START"/>
</dbReference>
<keyword evidence="5" id="KW-0809">Transit peptide</keyword>
<evidence type="ECO:0000313" key="11">
    <source>
        <dbReference type="Ensembl" id="ENSORLP00020001055.1"/>
    </source>
</evidence>
<dbReference type="CDD" id="cd07813">
    <property type="entry name" value="COQ10p_like"/>
    <property type="match status" value="1"/>
</dbReference>
<dbReference type="GO" id="GO:0045333">
    <property type="term" value="P:cellular respiration"/>
    <property type="evidence" value="ECO:0007669"/>
    <property type="project" value="InterPro"/>
</dbReference>
<evidence type="ECO:0000256" key="9">
    <source>
        <dbReference type="ARBA" id="ARBA00039620"/>
    </source>
</evidence>
<organism evidence="11 12">
    <name type="scientific">Oryzias latipes</name>
    <name type="common">Japanese rice fish</name>
    <name type="synonym">Japanese killifish</name>
    <dbReference type="NCBI Taxonomy" id="8090"/>
    <lineage>
        <taxon>Eukaryota</taxon>
        <taxon>Metazoa</taxon>
        <taxon>Chordata</taxon>
        <taxon>Craniata</taxon>
        <taxon>Vertebrata</taxon>
        <taxon>Euteleostomi</taxon>
        <taxon>Actinopterygii</taxon>
        <taxon>Neopterygii</taxon>
        <taxon>Teleostei</taxon>
        <taxon>Neoteleostei</taxon>
        <taxon>Acanthomorphata</taxon>
        <taxon>Ovalentaria</taxon>
        <taxon>Atherinomorphae</taxon>
        <taxon>Beloniformes</taxon>
        <taxon>Adrianichthyidae</taxon>
        <taxon>Oryziinae</taxon>
        <taxon>Oryzias</taxon>
    </lineage>
</organism>
<dbReference type="Ensembl" id="ENSORLT00020013665.1">
    <property type="protein sequence ID" value="ENSORLP00020001055.1"/>
    <property type="gene ID" value="ENSORLG00020001763.1"/>
</dbReference>
<dbReference type="Pfam" id="PF03364">
    <property type="entry name" value="Polyketide_cyc"/>
    <property type="match status" value="1"/>
</dbReference>
<dbReference type="GO" id="GO:0005743">
    <property type="term" value="C:mitochondrial inner membrane"/>
    <property type="evidence" value="ECO:0007669"/>
    <property type="project" value="UniProtKB-SubCell"/>
</dbReference>
<comment type="subunit">
    <text evidence="3">Interacts with coenzyme Q.</text>
</comment>
<evidence type="ECO:0000256" key="3">
    <source>
        <dbReference type="ARBA" id="ARBA00011814"/>
    </source>
</evidence>
<reference key="1">
    <citation type="journal article" date="2007" name="Nature">
        <title>The medaka draft genome and insights into vertebrate genome evolution.</title>
        <authorList>
            <person name="Kasahara M."/>
            <person name="Naruse K."/>
            <person name="Sasaki S."/>
            <person name="Nakatani Y."/>
            <person name="Qu W."/>
            <person name="Ahsan B."/>
            <person name="Yamada T."/>
            <person name="Nagayasu Y."/>
            <person name="Doi K."/>
            <person name="Kasai Y."/>
            <person name="Jindo T."/>
            <person name="Kobayashi D."/>
            <person name="Shimada A."/>
            <person name="Toyoda A."/>
            <person name="Kuroki Y."/>
            <person name="Fujiyama A."/>
            <person name="Sasaki T."/>
            <person name="Shimizu A."/>
            <person name="Asakawa S."/>
            <person name="Shimizu N."/>
            <person name="Hashimoto S."/>
            <person name="Yang J."/>
            <person name="Lee Y."/>
            <person name="Matsushima K."/>
            <person name="Sugano S."/>
            <person name="Sakaizumi M."/>
            <person name="Narita T."/>
            <person name="Ohishi K."/>
            <person name="Haga S."/>
            <person name="Ohta F."/>
            <person name="Nomoto H."/>
            <person name="Nogata K."/>
            <person name="Morishita T."/>
            <person name="Endo T."/>
            <person name="Shin-I T."/>
            <person name="Takeda H."/>
            <person name="Morishita S."/>
            <person name="Kohara Y."/>
        </authorList>
    </citation>
    <scope>NUCLEOTIDE SEQUENCE [LARGE SCALE GENOMIC DNA]</scope>
    <source>
        <strain>Hd-rR</strain>
    </source>
</reference>
<comment type="function">
    <text evidence="8">Required for the function of coenzyme Q in the respiratory chain. May serve as a chaperone or may be involved in the transport of Q6 from its site of synthesis to the catalytic sites of the respiratory complexes.</text>
</comment>
<proteinExistence type="inferred from homology"/>
<dbReference type="Gene3D" id="3.30.530.20">
    <property type="match status" value="1"/>
</dbReference>
<protein>
    <recommendedName>
        <fullName evidence="9">Coenzyme Q-binding protein COQ10 homolog B, mitochondrial</fullName>
    </recommendedName>
</protein>
<dbReference type="AlphaFoldDB" id="A0A3P9JY15"/>
<dbReference type="SUPFAM" id="SSF55961">
    <property type="entry name" value="Bet v1-like"/>
    <property type="match status" value="1"/>
</dbReference>
<keyword evidence="6" id="KW-0496">Mitochondrion</keyword>
<evidence type="ECO:0000256" key="5">
    <source>
        <dbReference type="ARBA" id="ARBA00022946"/>
    </source>
</evidence>
<evidence type="ECO:0000259" key="10">
    <source>
        <dbReference type="Pfam" id="PF03364"/>
    </source>
</evidence>
<evidence type="ECO:0000256" key="6">
    <source>
        <dbReference type="ARBA" id="ARBA00023128"/>
    </source>
</evidence>
<accession>A0A3P9JY15</accession>
<keyword evidence="4" id="KW-0999">Mitochondrion inner membrane</keyword>
<reference evidence="11" key="3">
    <citation type="submission" date="2025-08" db="UniProtKB">
        <authorList>
            <consortium name="Ensembl"/>
        </authorList>
    </citation>
    <scope>IDENTIFICATION</scope>
    <source>
        <strain evidence="11">HNI</strain>
    </source>
</reference>
<comment type="similarity">
    <text evidence="2">Belongs to the COQ10 family.</text>
</comment>
<feature type="domain" description="Coenzyme Q-binding protein COQ10 START" evidence="10">
    <location>
        <begin position="84"/>
        <end position="195"/>
    </location>
</feature>
<dbReference type="InterPro" id="IPR044996">
    <property type="entry name" value="COQ10-like"/>
</dbReference>
<name>A0A3P9JY15_ORYLA</name>
<keyword evidence="7" id="KW-0472">Membrane</keyword>
<dbReference type="GO" id="GO:0048039">
    <property type="term" value="F:ubiquinone binding"/>
    <property type="evidence" value="ECO:0007669"/>
    <property type="project" value="InterPro"/>
</dbReference>
<reference evidence="11" key="4">
    <citation type="submission" date="2025-09" db="UniProtKB">
        <authorList>
            <consortium name="Ensembl"/>
        </authorList>
    </citation>
    <scope>IDENTIFICATION</scope>
    <source>
        <strain evidence="11">HNI</strain>
    </source>
</reference>
<dbReference type="PANTHER" id="PTHR12901">
    <property type="entry name" value="SPERM PROTEIN HOMOLOG"/>
    <property type="match status" value="1"/>
</dbReference>
<dbReference type="Proteomes" id="UP000265180">
    <property type="component" value="Chromosome 21"/>
</dbReference>
<comment type="subcellular location">
    <subcellularLocation>
        <location evidence="1">Mitochondrion inner membrane</location>
        <topology evidence="1">Peripheral membrane protein</topology>
        <orientation evidence="1">Matrix side</orientation>
    </subcellularLocation>
</comment>
<sequence>MARGGRGLRRVAEFLRQLPSPASRRARTGSGVRYLTSCGILMTRAPPLLGVAVPGRATVLPTRSFFNLTDSFSKRREYSERRIIGYSMQEIYEVVAGVENYRLFVPWCTKSEVVFSRSGFCKAKLTVGFPPVVENYTSLVTTVRPHLVKASCSEGKLFNHLETVWRFSPGLPGYPRTCTVDFSISFEFRSLLHSQRAGSSHIAVPSPPESSRSSMLNPAPVLGPWFWKHGPPQMQLCGWKQQMFDHQQPSSASSSSDWGVQTLCHGSGTISSLKRLQCIVGNEEGIFHVIEYFLISVEPSPCPPTWKHMF</sequence>
<evidence type="ECO:0000256" key="7">
    <source>
        <dbReference type="ARBA" id="ARBA00023136"/>
    </source>
</evidence>
<dbReference type="InterPro" id="IPR023393">
    <property type="entry name" value="START-like_dom_sf"/>
</dbReference>
<evidence type="ECO:0000256" key="4">
    <source>
        <dbReference type="ARBA" id="ARBA00022792"/>
    </source>
</evidence>
<evidence type="ECO:0000256" key="2">
    <source>
        <dbReference type="ARBA" id="ARBA00006885"/>
    </source>
</evidence>
<evidence type="ECO:0000313" key="12">
    <source>
        <dbReference type="Proteomes" id="UP000265180"/>
    </source>
</evidence>
<evidence type="ECO:0000256" key="8">
    <source>
        <dbReference type="ARBA" id="ARBA00024947"/>
    </source>
</evidence>
<evidence type="ECO:0000256" key="1">
    <source>
        <dbReference type="ARBA" id="ARBA00004443"/>
    </source>
</evidence>